<name>A0A5S4GM21_9ACTN</name>
<organism evidence="4 5">
    <name type="scientific">Actinomadura geliboluensis</name>
    <dbReference type="NCBI Taxonomy" id="882440"/>
    <lineage>
        <taxon>Bacteria</taxon>
        <taxon>Bacillati</taxon>
        <taxon>Actinomycetota</taxon>
        <taxon>Actinomycetes</taxon>
        <taxon>Streptosporangiales</taxon>
        <taxon>Thermomonosporaceae</taxon>
        <taxon>Actinomadura</taxon>
    </lineage>
</organism>
<dbReference type="EMBL" id="VCKZ01000218">
    <property type="protein sequence ID" value="TMR33923.1"/>
    <property type="molecule type" value="Genomic_DNA"/>
</dbReference>
<dbReference type="GO" id="GO:0005737">
    <property type="term" value="C:cytoplasm"/>
    <property type="evidence" value="ECO:0007669"/>
    <property type="project" value="TreeGrafter"/>
</dbReference>
<reference evidence="4 5" key="1">
    <citation type="submission" date="2019-05" db="EMBL/GenBank/DDBJ databases">
        <title>Draft genome sequence of Actinomadura geliboluensis A8036.</title>
        <authorList>
            <person name="Saricaoglu S."/>
            <person name="Isik K."/>
        </authorList>
    </citation>
    <scope>NUCLEOTIDE SEQUENCE [LARGE SCALE GENOMIC DNA]</scope>
    <source>
        <strain evidence="4 5">A8036</strain>
    </source>
</reference>
<protein>
    <submittedName>
        <fullName evidence="4">LuxR family transcriptional regulator</fullName>
    </submittedName>
</protein>
<dbReference type="Pfam" id="PF13191">
    <property type="entry name" value="AAA_16"/>
    <property type="match status" value="1"/>
</dbReference>
<gene>
    <name evidence="4" type="ORF">ETD96_26250</name>
</gene>
<feature type="domain" description="HTH luxR-type" evidence="3">
    <location>
        <begin position="856"/>
        <end position="918"/>
    </location>
</feature>
<dbReference type="SUPFAM" id="SSF46894">
    <property type="entry name" value="C-terminal effector domain of the bipartite response regulators"/>
    <property type="match status" value="1"/>
</dbReference>
<dbReference type="CDD" id="cd06170">
    <property type="entry name" value="LuxR_C_like"/>
    <property type="match status" value="1"/>
</dbReference>
<dbReference type="SMART" id="SM00421">
    <property type="entry name" value="HTH_LUXR"/>
    <property type="match status" value="1"/>
</dbReference>
<dbReference type="RefSeq" id="WP_138639157.1">
    <property type="nucleotide sequence ID" value="NZ_JASWDG010000064.1"/>
</dbReference>
<dbReference type="InterPro" id="IPR027417">
    <property type="entry name" value="P-loop_NTPase"/>
</dbReference>
<dbReference type="AlphaFoldDB" id="A0A5S4GM21"/>
<dbReference type="SUPFAM" id="SSF52540">
    <property type="entry name" value="P-loop containing nucleoside triphosphate hydrolases"/>
    <property type="match status" value="1"/>
</dbReference>
<dbReference type="InterPro" id="IPR041664">
    <property type="entry name" value="AAA_16"/>
</dbReference>
<evidence type="ECO:0000259" key="3">
    <source>
        <dbReference type="PROSITE" id="PS50043"/>
    </source>
</evidence>
<dbReference type="InterPro" id="IPR036388">
    <property type="entry name" value="WH-like_DNA-bd_sf"/>
</dbReference>
<keyword evidence="5" id="KW-1185">Reference proteome</keyword>
<dbReference type="PANTHER" id="PTHR16305:SF35">
    <property type="entry name" value="TRANSCRIPTIONAL ACTIVATOR DOMAIN"/>
    <property type="match status" value="1"/>
</dbReference>
<dbReference type="Pfam" id="PF00196">
    <property type="entry name" value="GerE"/>
    <property type="match status" value="1"/>
</dbReference>
<comment type="caution">
    <text evidence="4">The sequence shown here is derived from an EMBL/GenBank/DDBJ whole genome shotgun (WGS) entry which is preliminary data.</text>
</comment>
<dbReference type="GO" id="GO:0005524">
    <property type="term" value="F:ATP binding"/>
    <property type="evidence" value="ECO:0007669"/>
    <property type="project" value="UniProtKB-KW"/>
</dbReference>
<dbReference type="GO" id="GO:0004016">
    <property type="term" value="F:adenylate cyclase activity"/>
    <property type="evidence" value="ECO:0007669"/>
    <property type="project" value="TreeGrafter"/>
</dbReference>
<evidence type="ECO:0000256" key="1">
    <source>
        <dbReference type="ARBA" id="ARBA00022741"/>
    </source>
</evidence>
<dbReference type="PROSITE" id="PS50043">
    <property type="entry name" value="HTH_LUXR_2"/>
    <property type="match status" value="1"/>
</dbReference>
<evidence type="ECO:0000256" key="2">
    <source>
        <dbReference type="ARBA" id="ARBA00022840"/>
    </source>
</evidence>
<evidence type="ECO:0000313" key="5">
    <source>
        <dbReference type="Proteomes" id="UP000305238"/>
    </source>
</evidence>
<keyword evidence="2" id="KW-0067">ATP-binding</keyword>
<dbReference type="OrthoDB" id="483at2"/>
<dbReference type="Proteomes" id="UP000305238">
    <property type="component" value="Unassembled WGS sequence"/>
</dbReference>
<evidence type="ECO:0000313" key="4">
    <source>
        <dbReference type="EMBL" id="TMR33923.1"/>
    </source>
</evidence>
<dbReference type="GO" id="GO:0006355">
    <property type="term" value="P:regulation of DNA-templated transcription"/>
    <property type="evidence" value="ECO:0007669"/>
    <property type="project" value="InterPro"/>
</dbReference>
<accession>A0A5S4GM21</accession>
<dbReference type="InterPro" id="IPR016032">
    <property type="entry name" value="Sig_transdc_resp-reg_C-effctor"/>
</dbReference>
<dbReference type="Gene3D" id="1.10.10.10">
    <property type="entry name" value="Winged helix-like DNA-binding domain superfamily/Winged helix DNA-binding domain"/>
    <property type="match status" value="1"/>
</dbReference>
<sequence>MVGRGRALTGRRAERGALDRLAGDVRAGQSRALVVHGEPGVGKSALLDYLAGRASGCRVARASGVQSEMELPLAGLHQLCTPMLDRLDRLPAPQRDALGVAFGLRSGQVADRFLIGLAVLTLLSDVAEERPLLCLVDDEQWLDRTSVQVLAFVARRLGAESVGLVFGTRVSGGDLAGLPELPVNGLPDTDARALLDTALTGPMDERVRDQILAEARGNPLALLELPRGLTAVELAGGFGLPGAVLPGGSPGTGGVEESFRRRVDVLPADTRRLLLLAAADPTGDTALVRHAASLLGIGIEAAAPATEAGLAEFGVRTLFRHPLVRSVVYRSAAPAPRREVHEALAEVTDPSADPDRRAWHRAQAAAAPDQEIAEELERSADRARSRGGPGAAAAFLERAAMLTLDPARRAGRALAAAGAKAQAGALDAALDLLVMAEAGPLSEMERARVALLRAQLAFTTDRGGDAPLLLVQAAVRFEPIAADLARATHLDALVAASLAGRLASPGGHVLDVARAAVAAPRPSRPPRSPDLLLDGWAANFTEGYAAGVPILQQAVAAFHSGESADEDLRWLWLAAMDLWDDERWDEFTARYLRHARASGALSELPLALSGRAYVLLFTGNLAAATSLVEELRTVKEATGSKLVPYSALFLAALRGRQEEVSALVEATGKEAVSRGEGIGIAVAEWTNAVLHNGLGDYPAAMAAAQRALHHQEYPAIRYPGIANWAAPEFVEAAVRSGMSEAAADACRWIAEMTAACRTDWVLGVEARSRALLAEGDAAERLYRDAITYLGKGRIRTDLARAHLLYGEWLRRERRRTDAREQLHKAHRMLEAMGITAFAERAGRELRATGERTRKRTIATRAELTAQEAQIARLARDGLSNPEIATRLFISARTVQYHLGKVFQKLGITSRSQLDRVLS</sequence>
<dbReference type="PANTHER" id="PTHR16305">
    <property type="entry name" value="TESTICULAR SOLUBLE ADENYLYL CYCLASE"/>
    <property type="match status" value="1"/>
</dbReference>
<dbReference type="GO" id="GO:0003677">
    <property type="term" value="F:DNA binding"/>
    <property type="evidence" value="ECO:0007669"/>
    <property type="project" value="InterPro"/>
</dbReference>
<proteinExistence type="predicted"/>
<keyword evidence="1" id="KW-0547">Nucleotide-binding</keyword>
<dbReference type="PRINTS" id="PR00038">
    <property type="entry name" value="HTHLUXR"/>
</dbReference>
<dbReference type="InterPro" id="IPR000792">
    <property type="entry name" value="Tscrpt_reg_LuxR_C"/>
</dbReference>